<name>A0AAW0EGX9_9AGAR</name>
<protein>
    <submittedName>
        <fullName evidence="3">37s ribosomal protein</fullName>
    </submittedName>
</protein>
<dbReference type="AlphaFoldDB" id="A0AAW0EGX9"/>
<evidence type="ECO:0000256" key="1">
    <source>
        <dbReference type="SAM" id="MobiDB-lite"/>
    </source>
</evidence>
<evidence type="ECO:0000313" key="4">
    <source>
        <dbReference type="Proteomes" id="UP001362999"/>
    </source>
</evidence>
<gene>
    <name evidence="3" type="ORF">R3P38DRAFT_2594881</name>
</gene>
<dbReference type="PANTHER" id="PTHR42339">
    <property type="entry name" value="HISTONE H1"/>
    <property type="match status" value="1"/>
</dbReference>
<sequence>MPKSFKASELPDPILLTNPINIEFMCKAEEEEAKAAAALNPITNKSKKRKSDASDEAGPSKSTKKAKKTAATEGSGDLFSITLDGEDTQSVEMLDSCDEMRRKIKALLHTGTITQAQFLRDISRAAYADAPKIQTNQLNQFTSKKGPTAGSTSRVYYASYVYFEKKRIAEGGKKNKHRLDMEARWQGKGGLPRERERGYWCAAGDKIVQDKLGSVRVIPHF</sequence>
<dbReference type="Proteomes" id="UP001362999">
    <property type="component" value="Unassembled WGS sequence"/>
</dbReference>
<feature type="region of interest" description="Disordered" evidence="1">
    <location>
        <begin position="37"/>
        <end position="71"/>
    </location>
</feature>
<evidence type="ECO:0000259" key="2">
    <source>
        <dbReference type="Pfam" id="PF24852"/>
    </source>
</evidence>
<dbReference type="Pfam" id="PF24852">
    <property type="entry name" value="DUF7726"/>
    <property type="match status" value="1"/>
</dbReference>
<keyword evidence="4" id="KW-1185">Reference proteome</keyword>
<reference evidence="3 4" key="1">
    <citation type="journal article" date="2024" name="J Genomics">
        <title>Draft genome sequencing and assembly of Favolaschia claudopus CIRM-BRFM 2984 isolated from oak limbs.</title>
        <authorList>
            <person name="Navarro D."/>
            <person name="Drula E."/>
            <person name="Chaduli D."/>
            <person name="Cazenave R."/>
            <person name="Ahrendt S."/>
            <person name="Wang J."/>
            <person name="Lipzen A."/>
            <person name="Daum C."/>
            <person name="Barry K."/>
            <person name="Grigoriev I.V."/>
            <person name="Favel A."/>
            <person name="Rosso M.N."/>
            <person name="Martin F."/>
        </authorList>
    </citation>
    <scope>NUCLEOTIDE SEQUENCE [LARGE SCALE GENOMIC DNA]</scope>
    <source>
        <strain evidence="3 4">CIRM-BRFM 2984</strain>
    </source>
</reference>
<accession>A0AAW0EGX9</accession>
<proteinExistence type="predicted"/>
<dbReference type="EMBL" id="JAWWNJ010000001">
    <property type="protein sequence ID" value="KAK7064652.1"/>
    <property type="molecule type" value="Genomic_DNA"/>
</dbReference>
<organism evidence="3 4">
    <name type="scientific">Favolaschia claudopus</name>
    <dbReference type="NCBI Taxonomy" id="2862362"/>
    <lineage>
        <taxon>Eukaryota</taxon>
        <taxon>Fungi</taxon>
        <taxon>Dikarya</taxon>
        <taxon>Basidiomycota</taxon>
        <taxon>Agaricomycotina</taxon>
        <taxon>Agaricomycetes</taxon>
        <taxon>Agaricomycetidae</taxon>
        <taxon>Agaricales</taxon>
        <taxon>Marasmiineae</taxon>
        <taxon>Mycenaceae</taxon>
        <taxon>Favolaschia</taxon>
    </lineage>
</organism>
<comment type="caution">
    <text evidence="3">The sequence shown here is derived from an EMBL/GenBank/DDBJ whole genome shotgun (WGS) entry which is preliminary data.</text>
</comment>
<keyword evidence="3" id="KW-0689">Ribosomal protein</keyword>
<keyword evidence="3" id="KW-0687">Ribonucleoprotein</keyword>
<feature type="domain" description="DUF7726" evidence="2">
    <location>
        <begin position="93"/>
        <end position="172"/>
    </location>
</feature>
<evidence type="ECO:0000313" key="3">
    <source>
        <dbReference type="EMBL" id="KAK7064652.1"/>
    </source>
</evidence>
<dbReference type="GO" id="GO:0005840">
    <property type="term" value="C:ribosome"/>
    <property type="evidence" value="ECO:0007669"/>
    <property type="project" value="UniProtKB-KW"/>
</dbReference>
<dbReference type="PANTHER" id="PTHR42339:SF1">
    <property type="entry name" value="HISTONE H1"/>
    <property type="match status" value="1"/>
</dbReference>
<dbReference type="InterPro" id="IPR056143">
    <property type="entry name" value="DUF7726"/>
</dbReference>